<sequence length="76" mass="8718">MKEVDRSYLPRMAGGMPSKEGHSGGERNEKEGRNFEKAAGRSHIAYKSLSNRLLHDDKLVETIYVRAERWSNPSRE</sequence>
<comment type="caution">
    <text evidence="2">The sequence shown here is derived from an EMBL/GenBank/DDBJ whole genome shotgun (WGS) entry which is preliminary data.</text>
</comment>
<reference evidence="2 3" key="1">
    <citation type="submission" date="2024-01" db="EMBL/GenBank/DDBJ databases">
        <authorList>
            <person name="Waweru B."/>
        </authorList>
    </citation>
    <scope>NUCLEOTIDE SEQUENCE [LARGE SCALE GENOMIC DNA]</scope>
</reference>
<name>A0AAV1S0I1_9ROSI</name>
<feature type="region of interest" description="Disordered" evidence="1">
    <location>
        <begin position="1"/>
        <end position="33"/>
    </location>
</feature>
<feature type="compositionally biased region" description="Basic and acidic residues" evidence="1">
    <location>
        <begin position="19"/>
        <end position="33"/>
    </location>
</feature>
<accession>A0AAV1S0I1</accession>
<keyword evidence="3" id="KW-1185">Reference proteome</keyword>
<protein>
    <submittedName>
        <fullName evidence="2">Uncharacterized protein</fullName>
    </submittedName>
</protein>
<dbReference type="EMBL" id="CAWUPB010001160">
    <property type="protein sequence ID" value="CAK7341619.1"/>
    <property type="molecule type" value="Genomic_DNA"/>
</dbReference>
<dbReference type="AlphaFoldDB" id="A0AAV1S0I1"/>
<proteinExistence type="predicted"/>
<evidence type="ECO:0000256" key="1">
    <source>
        <dbReference type="SAM" id="MobiDB-lite"/>
    </source>
</evidence>
<dbReference type="Proteomes" id="UP001314170">
    <property type="component" value="Unassembled WGS sequence"/>
</dbReference>
<evidence type="ECO:0000313" key="2">
    <source>
        <dbReference type="EMBL" id="CAK7341619.1"/>
    </source>
</evidence>
<organism evidence="2 3">
    <name type="scientific">Dovyalis caffra</name>
    <dbReference type="NCBI Taxonomy" id="77055"/>
    <lineage>
        <taxon>Eukaryota</taxon>
        <taxon>Viridiplantae</taxon>
        <taxon>Streptophyta</taxon>
        <taxon>Embryophyta</taxon>
        <taxon>Tracheophyta</taxon>
        <taxon>Spermatophyta</taxon>
        <taxon>Magnoliopsida</taxon>
        <taxon>eudicotyledons</taxon>
        <taxon>Gunneridae</taxon>
        <taxon>Pentapetalae</taxon>
        <taxon>rosids</taxon>
        <taxon>fabids</taxon>
        <taxon>Malpighiales</taxon>
        <taxon>Salicaceae</taxon>
        <taxon>Flacourtieae</taxon>
        <taxon>Dovyalis</taxon>
    </lineage>
</organism>
<gene>
    <name evidence="2" type="ORF">DCAF_LOCUS16375</name>
</gene>
<evidence type="ECO:0000313" key="3">
    <source>
        <dbReference type="Proteomes" id="UP001314170"/>
    </source>
</evidence>